<dbReference type="EMBL" id="UGUU01000002">
    <property type="protein sequence ID" value="SUE95796.1"/>
    <property type="molecule type" value="Genomic_DNA"/>
</dbReference>
<sequence>MKLLEAIVQFIQVNGLGNPGVDLFRGYMPAEIDTGTVVLARVPIEDDPYCRTKKGTFQVVTRAATGDLAHTKAAAIKKLLRLEGAEIGEVGFKFIIPKHEPLVYPRADGGQYEASVNYQFVADNWE</sequence>
<gene>
    <name evidence="1" type="ORF">NCTC10899_05037</name>
</gene>
<organism evidence="1 2">
    <name type="scientific">Ectopseudomonas mendocina</name>
    <name type="common">Pseudomonas mendocina</name>
    <dbReference type="NCBI Taxonomy" id="300"/>
    <lineage>
        <taxon>Bacteria</taxon>
        <taxon>Pseudomonadati</taxon>
        <taxon>Pseudomonadota</taxon>
        <taxon>Gammaproteobacteria</taxon>
        <taxon>Pseudomonadales</taxon>
        <taxon>Pseudomonadaceae</taxon>
        <taxon>Ectopseudomonas</taxon>
    </lineage>
</organism>
<dbReference type="RefSeq" id="WP_115292654.1">
    <property type="nucleotide sequence ID" value="NZ_UGUU01000002.1"/>
</dbReference>
<dbReference type="Proteomes" id="UP000254260">
    <property type="component" value="Unassembled WGS sequence"/>
</dbReference>
<name>A0A379PN51_ECTME</name>
<evidence type="ECO:0000313" key="2">
    <source>
        <dbReference type="Proteomes" id="UP000254260"/>
    </source>
</evidence>
<dbReference type="InterPro" id="IPR024411">
    <property type="entry name" value="Tail_terminator_phage"/>
</dbReference>
<proteinExistence type="predicted"/>
<reference evidence="1 2" key="1">
    <citation type="submission" date="2018-06" db="EMBL/GenBank/DDBJ databases">
        <authorList>
            <consortium name="Pathogen Informatics"/>
            <person name="Doyle S."/>
        </authorList>
    </citation>
    <scope>NUCLEOTIDE SEQUENCE [LARGE SCALE GENOMIC DNA]</scope>
    <source>
        <strain evidence="1 2">NCTC10899</strain>
    </source>
</reference>
<evidence type="ECO:0008006" key="3">
    <source>
        <dbReference type="Google" id="ProtNLM"/>
    </source>
</evidence>
<evidence type="ECO:0000313" key="1">
    <source>
        <dbReference type="EMBL" id="SUE95796.1"/>
    </source>
</evidence>
<accession>A0A379PN51</accession>
<dbReference type="Pfam" id="PF12691">
    <property type="entry name" value="Phage_tail_terminator_6"/>
    <property type="match status" value="1"/>
</dbReference>
<protein>
    <recommendedName>
        <fullName evidence="3">DUF3168 domain-containing protein</fullName>
    </recommendedName>
</protein>
<dbReference type="AlphaFoldDB" id="A0A379PN51"/>